<evidence type="ECO:0000256" key="6">
    <source>
        <dbReference type="SAM" id="Phobius"/>
    </source>
</evidence>
<feature type="transmembrane region" description="Helical" evidence="6">
    <location>
        <begin position="95"/>
        <end position="115"/>
    </location>
</feature>
<evidence type="ECO:0000313" key="7">
    <source>
        <dbReference type="EMBL" id="CAL1276956.1"/>
    </source>
</evidence>
<name>A0AAV1ZYP1_9ARAC</name>
<dbReference type="EMBL" id="CAXIEN010000098">
    <property type="protein sequence ID" value="CAL1276956.1"/>
    <property type="molecule type" value="Genomic_DNA"/>
</dbReference>
<reference evidence="7 8" key="1">
    <citation type="submission" date="2024-04" db="EMBL/GenBank/DDBJ databases">
        <authorList>
            <person name="Rising A."/>
            <person name="Reimegard J."/>
            <person name="Sonavane S."/>
            <person name="Akerstrom W."/>
            <person name="Nylinder S."/>
            <person name="Hedman E."/>
            <person name="Kallberg Y."/>
        </authorList>
    </citation>
    <scope>NUCLEOTIDE SEQUENCE [LARGE SCALE GENOMIC DNA]</scope>
</reference>
<keyword evidence="2 6" id="KW-0812">Transmembrane</keyword>
<dbReference type="Pfam" id="PF00335">
    <property type="entry name" value="Tetraspanin"/>
    <property type="match status" value="1"/>
</dbReference>
<evidence type="ECO:0000256" key="4">
    <source>
        <dbReference type="ARBA" id="ARBA00023136"/>
    </source>
</evidence>
<evidence type="ECO:0000256" key="1">
    <source>
        <dbReference type="ARBA" id="ARBA00004141"/>
    </source>
</evidence>
<protein>
    <recommendedName>
        <fullName evidence="9">Transmembrane protein</fullName>
    </recommendedName>
</protein>
<dbReference type="GO" id="GO:0016020">
    <property type="term" value="C:membrane"/>
    <property type="evidence" value="ECO:0007669"/>
    <property type="project" value="UniProtKB-SubCell"/>
</dbReference>
<accession>A0AAV1ZYP1</accession>
<gene>
    <name evidence="7" type="ORF">LARSCL_LOCUS8934</name>
</gene>
<keyword evidence="4 6" id="KW-0472">Membrane</keyword>
<dbReference type="InterPro" id="IPR018499">
    <property type="entry name" value="Tetraspanin/Peripherin"/>
</dbReference>
<feature type="transmembrane region" description="Helical" evidence="6">
    <location>
        <begin position="54"/>
        <end position="75"/>
    </location>
</feature>
<dbReference type="Proteomes" id="UP001497382">
    <property type="component" value="Unassembled WGS sequence"/>
</dbReference>
<evidence type="ECO:0000256" key="3">
    <source>
        <dbReference type="ARBA" id="ARBA00022989"/>
    </source>
</evidence>
<dbReference type="AlphaFoldDB" id="A0AAV1ZYP1"/>
<evidence type="ECO:0000256" key="2">
    <source>
        <dbReference type="ARBA" id="ARBA00022692"/>
    </source>
</evidence>
<feature type="transmembrane region" description="Helical" evidence="6">
    <location>
        <begin position="122"/>
        <end position="149"/>
    </location>
</feature>
<comment type="caution">
    <text evidence="7">The sequence shown here is derived from an EMBL/GenBank/DDBJ whole genome shotgun (WGS) entry which is preliminary data.</text>
</comment>
<evidence type="ECO:0000256" key="5">
    <source>
        <dbReference type="SAM" id="MobiDB-lite"/>
    </source>
</evidence>
<feature type="region of interest" description="Disordered" evidence="5">
    <location>
        <begin position="298"/>
        <end position="322"/>
    </location>
</feature>
<keyword evidence="3 6" id="KW-1133">Transmembrane helix</keyword>
<feature type="compositionally biased region" description="Basic and acidic residues" evidence="5">
    <location>
        <begin position="307"/>
        <end position="316"/>
    </location>
</feature>
<evidence type="ECO:0000313" key="8">
    <source>
        <dbReference type="Proteomes" id="UP001497382"/>
    </source>
</evidence>
<keyword evidence="8" id="KW-1185">Reference proteome</keyword>
<organism evidence="7 8">
    <name type="scientific">Larinioides sclopetarius</name>
    <dbReference type="NCBI Taxonomy" id="280406"/>
    <lineage>
        <taxon>Eukaryota</taxon>
        <taxon>Metazoa</taxon>
        <taxon>Ecdysozoa</taxon>
        <taxon>Arthropoda</taxon>
        <taxon>Chelicerata</taxon>
        <taxon>Arachnida</taxon>
        <taxon>Araneae</taxon>
        <taxon>Araneomorphae</taxon>
        <taxon>Entelegynae</taxon>
        <taxon>Araneoidea</taxon>
        <taxon>Araneidae</taxon>
        <taxon>Larinioides</taxon>
    </lineage>
</organism>
<feature type="transmembrane region" description="Helical" evidence="6">
    <location>
        <begin position="177"/>
        <end position="197"/>
    </location>
</feature>
<proteinExistence type="predicted"/>
<sequence>MNLRLDENNRWDSEYRCLINELLSSLVAGTFHRTLHFDSSKSAKMACTQSRCKTFLISSNVALLFVGLSVFILGLKMKDLLSVLLLLDVPLIAQAVKAVIATGFFISVTGVTGIGGACYETLWLILLHLVALGAIVVMEFGLGVTLLIVRKTVENYIANKECNNDCAATLDSLVLDYALPATGLMLTIIVIEATMMYSAIKLWYHIREAPKIIDASNIGTTTQNVQMRSVGTLLPSYSASPHPVFSPSLNYLPNRRHPAFATNSPLPWYQSHLESMKPPQYDTLSPDLQHPPTYMEVVPGTLINRTSRTDEMDRRPASCNSL</sequence>
<comment type="subcellular location">
    <subcellularLocation>
        <location evidence="1">Membrane</location>
        <topology evidence="1">Multi-pass membrane protein</topology>
    </subcellularLocation>
</comment>
<evidence type="ECO:0008006" key="9">
    <source>
        <dbReference type="Google" id="ProtNLM"/>
    </source>
</evidence>